<proteinExistence type="predicted"/>
<feature type="compositionally biased region" description="Basic and acidic residues" evidence="1">
    <location>
        <begin position="894"/>
        <end position="906"/>
    </location>
</feature>
<gene>
    <name evidence="2" type="ORF">PIIN_01550</name>
</gene>
<feature type="compositionally biased region" description="Basic and acidic residues" evidence="1">
    <location>
        <begin position="476"/>
        <end position="487"/>
    </location>
</feature>
<dbReference type="InterPro" id="IPR011990">
    <property type="entry name" value="TPR-like_helical_dom_sf"/>
</dbReference>
<dbReference type="GO" id="GO:0032153">
    <property type="term" value="C:cell division site"/>
    <property type="evidence" value="ECO:0007669"/>
    <property type="project" value="TreeGrafter"/>
</dbReference>
<dbReference type="SMART" id="SM00671">
    <property type="entry name" value="SEL1"/>
    <property type="match status" value="3"/>
</dbReference>
<dbReference type="PANTHER" id="PTHR43628">
    <property type="entry name" value="ACTIVATOR OF C KINASE PROTEIN 1-RELATED"/>
    <property type="match status" value="1"/>
</dbReference>
<organism evidence="2 3">
    <name type="scientific">Serendipita indica (strain DSM 11827)</name>
    <name type="common">Root endophyte fungus</name>
    <name type="synonym">Piriformospora indica</name>
    <dbReference type="NCBI Taxonomy" id="1109443"/>
    <lineage>
        <taxon>Eukaryota</taxon>
        <taxon>Fungi</taxon>
        <taxon>Dikarya</taxon>
        <taxon>Basidiomycota</taxon>
        <taxon>Agaricomycotina</taxon>
        <taxon>Agaricomycetes</taxon>
        <taxon>Sebacinales</taxon>
        <taxon>Serendipitaceae</taxon>
        <taxon>Serendipita</taxon>
    </lineage>
</organism>
<dbReference type="PANTHER" id="PTHR43628:SF1">
    <property type="entry name" value="CHITIN SYNTHASE REGULATORY FACTOR 2-RELATED"/>
    <property type="match status" value="1"/>
</dbReference>
<feature type="region of interest" description="Disordered" evidence="1">
    <location>
        <begin position="892"/>
        <end position="963"/>
    </location>
</feature>
<feature type="compositionally biased region" description="Low complexity" evidence="1">
    <location>
        <begin position="657"/>
        <end position="668"/>
    </location>
</feature>
<dbReference type="OrthoDB" id="2148946at2759"/>
<feature type="region of interest" description="Disordered" evidence="1">
    <location>
        <begin position="584"/>
        <end position="619"/>
    </location>
</feature>
<reference evidence="2 3" key="1">
    <citation type="journal article" date="2011" name="PLoS Pathog.">
        <title>Endophytic Life Strategies Decoded by Genome and Transcriptome Analyses of the Mutualistic Root Symbiont Piriformospora indica.</title>
        <authorList>
            <person name="Zuccaro A."/>
            <person name="Lahrmann U."/>
            <person name="Guldener U."/>
            <person name="Langen G."/>
            <person name="Pfiffi S."/>
            <person name="Biedenkopf D."/>
            <person name="Wong P."/>
            <person name="Samans B."/>
            <person name="Grimm C."/>
            <person name="Basiewicz M."/>
            <person name="Murat C."/>
            <person name="Martin F."/>
            <person name="Kogel K.H."/>
        </authorList>
    </citation>
    <scope>NUCLEOTIDE SEQUENCE [LARGE SCALE GENOMIC DNA]</scope>
    <source>
        <strain evidence="2 3">DSM 11827</strain>
    </source>
</reference>
<dbReference type="InParanoid" id="G4T8Q8"/>
<evidence type="ECO:0000313" key="3">
    <source>
        <dbReference type="Proteomes" id="UP000007148"/>
    </source>
</evidence>
<feature type="compositionally biased region" description="Low complexity" evidence="1">
    <location>
        <begin position="913"/>
        <end position="928"/>
    </location>
</feature>
<dbReference type="eggNOG" id="ENOG502QV88">
    <property type="taxonomic scope" value="Eukaryota"/>
</dbReference>
<dbReference type="InterPro" id="IPR006597">
    <property type="entry name" value="Sel1-like"/>
</dbReference>
<feature type="region of interest" description="Disordered" evidence="1">
    <location>
        <begin position="396"/>
        <end position="419"/>
    </location>
</feature>
<dbReference type="HOGENOM" id="CLU_307194_0_0_1"/>
<evidence type="ECO:0000313" key="2">
    <source>
        <dbReference type="EMBL" id="CCA67723.1"/>
    </source>
</evidence>
<feature type="region of interest" description="Disordered" evidence="1">
    <location>
        <begin position="634"/>
        <end position="700"/>
    </location>
</feature>
<dbReference type="STRING" id="1109443.G4T8Q8"/>
<dbReference type="EMBL" id="CAFZ01000018">
    <property type="protein sequence ID" value="CCA67723.1"/>
    <property type="molecule type" value="Genomic_DNA"/>
</dbReference>
<feature type="compositionally biased region" description="Polar residues" evidence="1">
    <location>
        <begin position="107"/>
        <end position="118"/>
    </location>
</feature>
<keyword evidence="3" id="KW-1185">Reference proteome</keyword>
<feature type="compositionally biased region" description="Polar residues" evidence="1">
    <location>
        <begin position="688"/>
        <end position="698"/>
    </location>
</feature>
<feature type="compositionally biased region" description="Basic and acidic residues" evidence="1">
    <location>
        <begin position="137"/>
        <end position="160"/>
    </location>
</feature>
<dbReference type="Gene3D" id="1.25.40.10">
    <property type="entry name" value="Tetratricopeptide repeat domain"/>
    <property type="match status" value="1"/>
</dbReference>
<comment type="caution">
    <text evidence="2">The sequence shown here is derived from an EMBL/GenBank/DDBJ whole genome shotgun (WGS) entry which is preliminary data.</text>
</comment>
<evidence type="ECO:0000256" key="1">
    <source>
        <dbReference type="SAM" id="MobiDB-lite"/>
    </source>
</evidence>
<feature type="region of interest" description="Disordered" evidence="1">
    <location>
        <begin position="474"/>
        <end position="555"/>
    </location>
</feature>
<feature type="region of interest" description="Disordered" evidence="1">
    <location>
        <begin position="1"/>
        <end position="33"/>
    </location>
</feature>
<protein>
    <submittedName>
        <fullName evidence="2">Uncharacterized protein</fullName>
    </submittedName>
</protein>
<dbReference type="Proteomes" id="UP000007148">
    <property type="component" value="Unassembled WGS sequence"/>
</dbReference>
<sequence length="963" mass="105048">MSAAYRTQAEPYRDSLRSAQTSSVYSEDSSYLESSPLDSIIRDYPVVPGASPNAFKFSPASYGSMPRTGSSVTGKFQQAQQHARGAEAPLRLREQTAGEYSDAPTPKQASFVQTQDRPGSSPLLHARFTSPSDSFSDDPRDPRGSHNDGKSQDNFIDLRDSGSYTPPEQPSAHQAQPDMHYFTHSSHGVPPRSGHGVTPMMNFGPLKTPSQPDHLKSRFSPVTPDVDADLELVAHTNQSAQSQQQHGGRVAYKDSLQAGSHDYFNRGSWQTQSSAANPARETWMTTTSGVTIADPFSFRHYESPQIYPNEQPRTTALQPNSAPEVVVHRPLSEAPSLYTDRGDYVDLADSLNNPVYAIVPPSPVEPVPQGRMPSKVPVTTRYNFSRPLRSDVSVMDRTSAETGTGASARASEYSTMSSSTDLPHTIMGFPEPPIPANLPPSMLSNMHNNPNDPPLTRRAIARMSIPKTVPNAVVTHDLHSPSPETRELALPSNSPNLQPMQLSSSPGRHTQQNNLGSRSLSPIPDTERSPSPSSVSHGSPRFNAPSPLPGPPRTYDVPYSYSVTITDHQVQFPPGGYNAESFQNNHTRYSMGGTAHPPAPREVAALRSSPPPVGPRPGSGLSVYSRYSFYSVGDLPDSAAPTPKGWEKERYRQGGKSSPSRSDSTPTPTKEKRKDSDDYQGLPYLSGTEESVPNTQPPQEAIMSPQESLLLGISHHEANRLQESAYWFERAATEHGGCGVGMLMWGLSLRHAWGVEKDERAAFWWLKRAAGCAVEDMERSRQMKETGSMDPEAERDRKAVQSELVLAVYEVGQCFFHGWGVETDKKLAVSYFQVAARLGDVDAQLELGFCFANGKGCKKDLKEAARWYRAAVAQGASNVGLAWIYKAKYGGDGASKEEENPIDRNGRIMLPNSKSSTTTSLKSGSGKSDSPRKLRKPPPRSKTPNGRARSPARTDVGSHIDSP</sequence>
<feature type="compositionally biased region" description="Polar residues" evidence="1">
    <location>
        <begin position="491"/>
        <end position="520"/>
    </location>
</feature>
<dbReference type="AlphaFoldDB" id="G4T8Q8"/>
<feature type="compositionally biased region" description="Polar residues" evidence="1">
    <location>
        <begin position="67"/>
        <end position="81"/>
    </location>
</feature>
<feature type="compositionally biased region" description="Polar residues" evidence="1">
    <location>
        <begin position="17"/>
        <end position="33"/>
    </location>
</feature>
<feature type="region of interest" description="Disordered" evidence="1">
    <location>
        <begin position="52"/>
        <end position="175"/>
    </location>
</feature>
<dbReference type="Pfam" id="PF08238">
    <property type="entry name" value="Sel1"/>
    <property type="match status" value="4"/>
</dbReference>
<name>G4T8Q8_SERID</name>
<dbReference type="GO" id="GO:0010972">
    <property type="term" value="P:negative regulation of G2/M transition of mitotic cell cycle"/>
    <property type="evidence" value="ECO:0007669"/>
    <property type="project" value="TreeGrafter"/>
</dbReference>
<dbReference type="InterPro" id="IPR052945">
    <property type="entry name" value="Mitotic_Regulator"/>
</dbReference>
<feature type="compositionally biased region" description="Low complexity" evidence="1">
    <location>
        <begin position="529"/>
        <end position="540"/>
    </location>
</feature>
<feature type="compositionally biased region" description="Polar residues" evidence="1">
    <location>
        <begin position="162"/>
        <end position="174"/>
    </location>
</feature>
<accession>G4T8Q8</accession>
<dbReference type="SUPFAM" id="SSF81901">
    <property type="entry name" value="HCP-like"/>
    <property type="match status" value="1"/>
</dbReference>